<evidence type="ECO:0000313" key="2">
    <source>
        <dbReference type="Proteomes" id="UP001319921"/>
    </source>
</evidence>
<dbReference type="Proteomes" id="UP001319921">
    <property type="component" value="Chromosome"/>
</dbReference>
<sequence>MPLLRELENLANKREEGYGAIVSFKHYPMIHLQIPFWLYLKYFSLPKPTGYGLIAGFDLNSDRLSVVVINKDGRVITKRTWWYSEVVSHGFPKEKAEALRLSALSEALGFLSREHPKCK</sequence>
<dbReference type="EMBL" id="AP025226">
    <property type="protein sequence ID" value="BDB98269.1"/>
    <property type="molecule type" value="Genomic_DNA"/>
</dbReference>
<organism evidence="1 2">
    <name type="scientific">Saccharolobus caldissimus</name>
    <dbReference type="NCBI Taxonomy" id="1702097"/>
    <lineage>
        <taxon>Archaea</taxon>
        <taxon>Thermoproteota</taxon>
        <taxon>Thermoprotei</taxon>
        <taxon>Sulfolobales</taxon>
        <taxon>Sulfolobaceae</taxon>
        <taxon>Saccharolobus</taxon>
    </lineage>
</organism>
<proteinExistence type="predicted"/>
<evidence type="ECO:0000313" key="1">
    <source>
        <dbReference type="EMBL" id="BDB98269.1"/>
    </source>
</evidence>
<gene>
    <name evidence="1" type="ORF">SACC_12860</name>
</gene>
<dbReference type="AlphaFoldDB" id="A0AAQ4CR38"/>
<dbReference type="KEGG" id="scas:SACC_12860"/>
<accession>A0AAQ4CR38</accession>
<reference evidence="1 2" key="1">
    <citation type="journal article" date="2022" name="Microbiol. Resour. Announc.">
        <title>Complete Genome Sequence of the Hyperthermophilic and Acidophilic Archaeon Saccharolobus caldissimus Strain HS-3T.</title>
        <authorList>
            <person name="Sakai H.D."/>
            <person name="Kurosawa N."/>
        </authorList>
    </citation>
    <scope>NUCLEOTIDE SEQUENCE [LARGE SCALE GENOMIC DNA]</scope>
    <source>
        <strain evidence="1 2">JCM32116</strain>
    </source>
</reference>
<protein>
    <submittedName>
        <fullName evidence="1">Uncharacterized protein</fullName>
    </submittedName>
</protein>
<keyword evidence="2" id="KW-1185">Reference proteome</keyword>
<name>A0AAQ4CR38_9CREN</name>